<dbReference type="AlphaFoldDB" id="A0A0B7BC41"/>
<accession>A0A0B7BC41</accession>
<reference evidence="1" key="1">
    <citation type="submission" date="2014-12" db="EMBL/GenBank/DDBJ databases">
        <title>Insight into the proteome of Arion vulgaris.</title>
        <authorList>
            <person name="Aradska J."/>
            <person name="Bulat T."/>
            <person name="Smidak R."/>
            <person name="Sarate P."/>
            <person name="Gangsoo J."/>
            <person name="Sialana F."/>
            <person name="Bilban M."/>
            <person name="Lubec G."/>
        </authorList>
    </citation>
    <scope>NUCLEOTIDE SEQUENCE</scope>
    <source>
        <tissue evidence="1">Skin</tissue>
    </source>
</reference>
<dbReference type="EMBL" id="HACG01042997">
    <property type="protein sequence ID" value="CEK89862.1"/>
    <property type="molecule type" value="Transcribed_RNA"/>
</dbReference>
<organism evidence="1">
    <name type="scientific">Arion vulgaris</name>
    <dbReference type="NCBI Taxonomy" id="1028688"/>
    <lineage>
        <taxon>Eukaryota</taxon>
        <taxon>Metazoa</taxon>
        <taxon>Spiralia</taxon>
        <taxon>Lophotrochozoa</taxon>
        <taxon>Mollusca</taxon>
        <taxon>Gastropoda</taxon>
        <taxon>Heterobranchia</taxon>
        <taxon>Euthyneura</taxon>
        <taxon>Panpulmonata</taxon>
        <taxon>Eupulmonata</taxon>
        <taxon>Stylommatophora</taxon>
        <taxon>Helicina</taxon>
        <taxon>Arionoidea</taxon>
        <taxon>Arionidae</taxon>
        <taxon>Arion</taxon>
    </lineage>
</organism>
<protein>
    <submittedName>
        <fullName evidence="1">Uncharacterized protein</fullName>
    </submittedName>
</protein>
<gene>
    <name evidence="1" type="primary">ORF173429</name>
    <name evidence="2" type="synonym">ORF173438</name>
</gene>
<proteinExistence type="predicted"/>
<name>A0A0B7BC41_9EUPU</name>
<sequence length="49" mass="5742">MPRDNNEGDFSDHCLYQYLQLVSSHHFCFNLTSHAHGVTEYENMRAVIN</sequence>
<evidence type="ECO:0000313" key="2">
    <source>
        <dbReference type="EMBL" id="CEK89862.1"/>
    </source>
</evidence>
<evidence type="ECO:0000313" key="1">
    <source>
        <dbReference type="EMBL" id="CEK89861.1"/>
    </source>
</evidence>
<dbReference type="EMBL" id="HACG01042996">
    <property type="protein sequence ID" value="CEK89861.1"/>
    <property type="molecule type" value="Transcribed_RNA"/>
</dbReference>